<reference evidence="2" key="1">
    <citation type="submission" date="2022-07" db="EMBL/GenBank/DDBJ databases">
        <title>Phylogenomic reconstructions and comparative analyses of Kickxellomycotina fungi.</title>
        <authorList>
            <person name="Reynolds N.K."/>
            <person name="Stajich J.E."/>
            <person name="Barry K."/>
            <person name="Grigoriev I.V."/>
            <person name="Crous P."/>
            <person name="Smith M.E."/>
        </authorList>
    </citation>
    <scope>NUCLEOTIDE SEQUENCE</scope>
    <source>
        <strain evidence="2">CBS 109367</strain>
    </source>
</reference>
<proteinExistence type="predicted"/>
<dbReference type="AlphaFoldDB" id="A0A9W8GIC9"/>
<feature type="region of interest" description="Disordered" evidence="1">
    <location>
        <begin position="82"/>
        <end position="174"/>
    </location>
</feature>
<dbReference type="OrthoDB" id="1708823at2759"/>
<evidence type="ECO:0000256" key="1">
    <source>
        <dbReference type="SAM" id="MobiDB-lite"/>
    </source>
</evidence>
<protein>
    <submittedName>
        <fullName evidence="2">Uncharacterized protein</fullName>
    </submittedName>
</protein>
<dbReference type="Proteomes" id="UP001151516">
    <property type="component" value="Unassembled WGS sequence"/>
</dbReference>
<name>A0A9W8GIC9_9FUNG</name>
<dbReference type="EMBL" id="JANBTX010000117">
    <property type="protein sequence ID" value="KAJ2686211.1"/>
    <property type="molecule type" value="Genomic_DNA"/>
</dbReference>
<gene>
    <name evidence="2" type="ORF">IWW39_003769</name>
</gene>
<keyword evidence="3" id="KW-1185">Reference proteome</keyword>
<accession>A0A9W8GIC9</accession>
<evidence type="ECO:0000313" key="2">
    <source>
        <dbReference type="EMBL" id="KAJ2686211.1"/>
    </source>
</evidence>
<organism evidence="2 3">
    <name type="scientific">Coemansia spiralis</name>
    <dbReference type="NCBI Taxonomy" id="417178"/>
    <lineage>
        <taxon>Eukaryota</taxon>
        <taxon>Fungi</taxon>
        <taxon>Fungi incertae sedis</taxon>
        <taxon>Zoopagomycota</taxon>
        <taxon>Kickxellomycotina</taxon>
        <taxon>Kickxellomycetes</taxon>
        <taxon>Kickxellales</taxon>
        <taxon>Kickxellaceae</taxon>
        <taxon>Coemansia</taxon>
    </lineage>
</organism>
<evidence type="ECO:0000313" key="3">
    <source>
        <dbReference type="Proteomes" id="UP001151516"/>
    </source>
</evidence>
<comment type="caution">
    <text evidence="2">The sequence shown here is derived from an EMBL/GenBank/DDBJ whole genome shotgun (WGS) entry which is preliminary data.</text>
</comment>
<sequence length="174" mass="18208">MRTMGWNCACASGAGERKVRHYEWPIAVAECRASLATCNAVCAEKTNGNDRVACYTSCTTDYLCNTVEAPVSSLRVQSINEKPAGFMPPTDDKDVELPIGMKFGSGASDQDEGSKRQQKLSDPGTLPKIVPRNDDAPDAGGAGGKTKNGGAAKGEPDGASGRGLKHVFGGEREG</sequence>